<keyword evidence="2" id="KW-1185">Reference proteome</keyword>
<reference evidence="1 2" key="1">
    <citation type="submission" date="2015-02" db="EMBL/GenBank/DDBJ databases">
        <authorList>
            <person name="Chooi Y.-H."/>
        </authorList>
    </citation>
    <scope>NUCLEOTIDE SEQUENCE [LARGE SCALE GENOMIC DNA]</scope>
    <source>
        <strain evidence="1">E3</strain>
    </source>
</reference>
<evidence type="ECO:0000313" key="1">
    <source>
        <dbReference type="EMBL" id="CEO95909.1"/>
    </source>
</evidence>
<dbReference type="Proteomes" id="UP000039324">
    <property type="component" value="Unassembled WGS sequence"/>
</dbReference>
<sequence length="149" mass="16309">MAERQATPNTDDDPLRHLSLEEIDTRIAEAEATIARQEKIDRLRVLQQQLARPTSCPSTPAMPIIAEAHSRSDAGRLPMPKFDGTPDSFTSWVQTAALWFRNRGYADVIGINEDGSPTATTGTAHDPALEAAAREILLVHMLDHKIASA</sequence>
<dbReference type="AlphaFoldDB" id="A0A0G4IL72"/>
<proteinExistence type="predicted"/>
<evidence type="ECO:0000313" key="2">
    <source>
        <dbReference type="Proteomes" id="UP000039324"/>
    </source>
</evidence>
<organism evidence="1 2">
    <name type="scientific">Plasmodiophora brassicae</name>
    <name type="common">Clubroot disease agent</name>
    <dbReference type="NCBI Taxonomy" id="37360"/>
    <lineage>
        <taxon>Eukaryota</taxon>
        <taxon>Sar</taxon>
        <taxon>Rhizaria</taxon>
        <taxon>Endomyxa</taxon>
        <taxon>Phytomyxea</taxon>
        <taxon>Plasmodiophorida</taxon>
        <taxon>Plasmodiophoridae</taxon>
        <taxon>Plasmodiophora</taxon>
    </lineage>
</organism>
<name>A0A0G4IL72_PLABS</name>
<feature type="non-terminal residue" evidence="1">
    <location>
        <position position="149"/>
    </location>
</feature>
<dbReference type="EMBL" id="CDSF01000044">
    <property type="protein sequence ID" value="CEO95909.1"/>
    <property type="molecule type" value="Genomic_DNA"/>
</dbReference>
<protein>
    <submittedName>
        <fullName evidence="1">Uncharacterized protein</fullName>
    </submittedName>
</protein>
<gene>
    <name evidence="1" type="ORF">PBRA_009708</name>
</gene>
<dbReference type="OrthoDB" id="413361at2759"/>
<accession>A0A0G4IL72</accession>